<feature type="domain" description="Tetrapyrrole biosynthesis uroporphyrinogen III synthase" evidence="1">
    <location>
        <begin position="19"/>
        <end position="207"/>
    </location>
</feature>
<gene>
    <name evidence="2" type="ORF">SAMN02927903_00850</name>
</gene>
<dbReference type="OrthoDB" id="1523900at2"/>
<dbReference type="PANTHER" id="PTHR12390:SF0">
    <property type="entry name" value="UROPORPHYRINOGEN-III SYNTHASE"/>
    <property type="match status" value="1"/>
</dbReference>
<dbReference type="AlphaFoldDB" id="A0A1G5DWV6"/>
<dbReference type="InterPro" id="IPR036108">
    <property type="entry name" value="4pyrrol_syn_uPrphyn_synt_sf"/>
</dbReference>
<reference evidence="2 3" key="1">
    <citation type="submission" date="2016-10" db="EMBL/GenBank/DDBJ databases">
        <authorList>
            <person name="de Groot N.N."/>
        </authorList>
    </citation>
    <scope>NUCLEOTIDE SEQUENCE [LARGE SCALE GENOMIC DNA]</scope>
    <source>
        <strain evidence="2 3">CGMCC 1.7031</strain>
    </source>
</reference>
<sequence length="219" mass="24343">MTRVLSTKILKPNQKQFLLNAGFSVVEADFIRTTALPFQLHDVADNLILTSQNAVNALAEHPEVQDVRRKPVFCVGHQTADLLDEFGFTVQEIADNAKELAEVIIKNYAADTFTFFAGNIRRNELPLALMESDVELNEIEVYETEPTPQKIGKFDAVLFFSPSGVQSFLSVNTLTDEMCFCIGNTTASALEKITDSIVIANQPSVENTIIQTINYYKSS</sequence>
<evidence type="ECO:0000259" key="1">
    <source>
        <dbReference type="Pfam" id="PF02602"/>
    </source>
</evidence>
<keyword evidence="3" id="KW-1185">Reference proteome</keyword>
<accession>A0A1G5DWV6</accession>
<dbReference type="GO" id="GO:0004852">
    <property type="term" value="F:uroporphyrinogen-III synthase activity"/>
    <property type="evidence" value="ECO:0007669"/>
    <property type="project" value="InterPro"/>
</dbReference>
<dbReference type="PANTHER" id="PTHR12390">
    <property type="entry name" value="UROPORPHYRINOGEN III SYNTHASE"/>
    <property type="match status" value="1"/>
</dbReference>
<dbReference type="InterPro" id="IPR003754">
    <property type="entry name" value="4pyrrol_synth_uPrphyn_synth"/>
</dbReference>
<dbReference type="CDD" id="cd06578">
    <property type="entry name" value="HemD"/>
    <property type="match status" value="1"/>
</dbReference>
<dbReference type="STRING" id="490189.SAMN02927903_00850"/>
<dbReference type="SUPFAM" id="SSF69618">
    <property type="entry name" value="HemD-like"/>
    <property type="match status" value="1"/>
</dbReference>
<dbReference type="InterPro" id="IPR039793">
    <property type="entry name" value="UROS/Hem4"/>
</dbReference>
<name>A0A1G5DWV6_9FLAO</name>
<evidence type="ECO:0000313" key="3">
    <source>
        <dbReference type="Proteomes" id="UP000199354"/>
    </source>
</evidence>
<organism evidence="2 3">
    <name type="scientific">Flavobacterium caeni</name>
    <dbReference type="NCBI Taxonomy" id="490189"/>
    <lineage>
        <taxon>Bacteria</taxon>
        <taxon>Pseudomonadati</taxon>
        <taxon>Bacteroidota</taxon>
        <taxon>Flavobacteriia</taxon>
        <taxon>Flavobacteriales</taxon>
        <taxon>Flavobacteriaceae</taxon>
        <taxon>Flavobacterium</taxon>
    </lineage>
</organism>
<evidence type="ECO:0000313" key="2">
    <source>
        <dbReference type="EMBL" id="SCY18718.1"/>
    </source>
</evidence>
<dbReference type="Gene3D" id="3.40.50.10090">
    <property type="match status" value="2"/>
</dbReference>
<dbReference type="GO" id="GO:0005829">
    <property type="term" value="C:cytosol"/>
    <property type="evidence" value="ECO:0007669"/>
    <property type="project" value="TreeGrafter"/>
</dbReference>
<proteinExistence type="predicted"/>
<dbReference type="EMBL" id="FMVF01000004">
    <property type="protein sequence ID" value="SCY18718.1"/>
    <property type="molecule type" value="Genomic_DNA"/>
</dbReference>
<dbReference type="Proteomes" id="UP000199354">
    <property type="component" value="Unassembled WGS sequence"/>
</dbReference>
<dbReference type="RefSeq" id="WP_091141079.1">
    <property type="nucleotide sequence ID" value="NZ_FMVF01000004.1"/>
</dbReference>
<protein>
    <submittedName>
        <fullName evidence="2">Uroporphyrinogen-III synthase</fullName>
    </submittedName>
</protein>
<dbReference type="GO" id="GO:0006780">
    <property type="term" value="P:uroporphyrinogen III biosynthetic process"/>
    <property type="evidence" value="ECO:0007669"/>
    <property type="project" value="InterPro"/>
</dbReference>
<dbReference type="Pfam" id="PF02602">
    <property type="entry name" value="HEM4"/>
    <property type="match status" value="1"/>
</dbReference>